<keyword evidence="3" id="KW-1185">Reference proteome</keyword>
<feature type="compositionally biased region" description="Basic residues" evidence="1">
    <location>
        <begin position="97"/>
        <end position="108"/>
    </location>
</feature>
<protein>
    <submittedName>
        <fullName evidence="2">Uncharacterized protein</fullName>
    </submittedName>
</protein>
<reference evidence="2 3" key="1">
    <citation type="submission" date="2019-05" db="EMBL/GenBank/DDBJ databases">
        <title>Another draft genome of Portunus trituberculatus and its Hox gene families provides insights of decapod evolution.</title>
        <authorList>
            <person name="Jeong J.-H."/>
            <person name="Song I."/>
            <person name="Kim S."/>
            <person name="Choi T."/>
            <person name="Kim D."/>
            <person name="Ryu S."/>
            <person name="Kim W."/>
        </authorList>
    </citation>
    <scope>NUCLEOTIDE SEQUENCE [LARGE SCALE GENOMIC DNA]</scope>
    <source>
        <tissue evidence="2">Muscle</tissue>
    </source>
</reference>
<feature type="compositionally biased region" description="Basic and acidic residues" evidence="1">
    <location>
        <begin position="61"/>
        <end position="94"/>
    </location>
</feature>
<comment type="caution">
    <text evidence="2">The sequence shown here is derived from an EMBL/GenBank/DDBJ whole genome shotgun (WGS) entry which is preliminary data.</text>
</comment>
<name>A0A5B7G2C6_PORTR</name>
<gene>
    <name evidence="2" type="ORF">E2C01_048140</name>
</gene>
<dbReference type="AlphaFoldDB" id="A0A5B7G2C6"/>
<sequence>MGPRSLARVILLDDVPEETRDPPGRQLLILLRGKKGPGDENPGWHPGKTSGQSPGTGNDVYPEKTKKEPTVAVDGDPHSRTWPREREKQQRDTGHVVSKRRPLWKTKTKGGLPAEAGGAGEKTLLEQCNSSQIELNPIPIKQSVGQSSEMTTDSRECSTSPMCQGSGAHRRSLENQGPRSCQKNLPLERADPEEYSGGRRREKIDSTCSN</sequence>
<organism evidence="2 3">
    <name type="scientific">Portunus trituberculatus</name>
    <name type="common">Swimming crab</name>
    <name type="synonym">Neptunus trituberculatus</name>
    <dbReference type="NCBI Taxonomy" id="210409"/>
    <lineage>
        <taxon>Eukaryota</taxon>
        <taxon>Metazoa</taxon>
        <taxon>Ecdysozoa</taxon>
        <taxon>Arthropoda</taxon>
        <taxon>Crustacea</taxon>
        <taxon>Multicrustacea</taxon>
        <taxon>Malacostraca</taxon>
        <taxon>Eumalacostraca</taxon>
        <taxon>Eucarida</taxon>
        <taxon>Decapoda</taxon>
        <taxon>Pleocyemata</taxon>
        <taxon>Brachyura</taxon>
        <taxon>Eubrachyura</taxon>
        <taxon>Portunoidea</taxon>
        <taxon>Portunidae</taxon>
        <taxon>Portuninae</taxon>
        <taxon>Portunus</taxon>
    </lineage>
</organism>
<feature type="region of interest" description="Disordered" evidence="1">
    <location>
        <begin position="12"/>
        <end position="119"/>
    </location>
</feature>
<feature type="compositionally biased region" description="Polar residues" evidence="1">
    <location>
        <begin position="174"/>
        <end position="183"/>
    </location>
</feature>
<evidence type="ECO:0000313" key="3">
    <source>
        <dbReference type="Proteomes" id="UP000324222"/>
    </source>
</evidence>
<feature type="region of interest" description="Disordered" evidence="1">
    <location>
        <begin position="136"/>
        <end position="210"/>
    </location>
</feature>
<evidence type="ECO:0000313" key="2">
    <source>
        <dbReference type="EMBL" id="MPC54230.1"/>
    </source>
</evidence>
<dbReference type="EMBL" id="VSRR010012208">
    <property type="protein sequence ID" value="MPC54230.1"/>
    <property type="molecule type" value="Genomic_DNA"/>
</dbReference>
<evidence type="ECO:0000256" key="1">
    <source>
        <dbReference type="SAM" id="MobiDB-lite"/>
    </source>
</evidence>
<accession>A0A5B7G2C6</accession>
<proteinExistence type="predicted"/>
<dbReference type="Proteomes" id="UP000324222">
    <property type="component" value="Unassembled WGS sequence"/>
</dbReference>
<feature type="compositionally biased region" description="Basic and acidic residues" evidence="1">
    <location>
        <begin position="186"/>
        <end position="210"/>
    </location>
</feature>
<feature type="compositionally biased region" description="Polar residues" evidence="1">
    <location>
        <begin position="143"/>
        <end position="163"/>
    </location>
</feature>